<dbReference type="EMBL" id="RSCD01000007">
    <property type="protein sequence ID" value="RSH91967.1"/>
    <property type="molecule type" value="Genomic_DNA"/>
</dbReference>
<evidence type="ECO:0000256" key="5">
    <source>
        <dbReference type="ARBA" id="ARBA00023136"/>
    </source>
</evidence>
<feature type="transmembrane region" description="Helical" evidence="6">
    <location>
        <begin position="407"/>
        <end position="428"/>
    </location>
</feature>
<dbReference type="InterPro" id="IPR005829">
    <property type="entry name" value="Sugar_transporter_CS"/>
</dbReference>
<keyword evidence="4 6" id="KW-1133">Transmembrane helix</keyword>
<dbReference type="GO" id="GO:0016020">
    <property type="term" value="C:membrane"/>
    <property type="evidence" value="ECO:0007669"/>
    <property type="project" value="UniProtKB-SubCell"/>
</dbReference>
<dbReference type="SUPFAM" id="SSF103473">
    <property type="entry name" value="MFS general substrate transporter"/>
    <property type="match status" value="1"/>
</dbReference>
<gene>
    <name evidence="8" type="ORF">EHS25_009337</name>
</gene>
<evidence type="ECO:0000256" key="6">
    <source>
        <dbReference type="SAM" id="Phobius"/>
    </source>
</evidence>
<feature type="transmembrane region" description="Helical" evidence="6">
    <location>
        <begin position="123"/>
        <end position="143"/>
    </location>
</feature>
<feature type="transmembrane region" description="Helical" evidence="6">
    <location>
        <begin position="468"/>
        <end position="488"/>
    </location>
</feature>
<feature type="transmembrane region" description="Helical" evidence="6">
    <location>
        <begin position="343"/>
        <end position="365"/>
    </location>
</feature>
<evidence type="ECO:0000313" key="9">
    <source>
        <dbReference type="Proteomes" id="UP000279259"/>
    </source>
</evidence>
<dbReference type="InterPro" id="IPR036259">
    <property type="entry name" value="MFS_trans_sf"/>
</dbReference>
<dbReference type="InterPro" id="IPR050360">
    <property type="entry name" value="MFS_Sugar_Transporters"/>
</dbReference>
<dbReference type="Proteomes" id="UP000279259">
    <property type="component" value="Unassembled WGS sequence"/>
</dbReference>
<dbReference type="AlphaFoldDB" id="A0A427YLN5"/>
<evidence type="ECO:0000256" key="1">
    <source>
        <dbReference type="ARBA" id="ARBA00004141"/>
    </source>
</evidence>
<keyword evidence="9" id="KW-1185">Reference proteome</keyword>
<dbReference type="InterPro" id="IPR005828">
    <property type="entry name" value="MFS_sugar_transport-like"/>
</dbReference>
<evidence type="ECO:0000256" key="4">
    <source>
        <dbReference type="ARBA" id="ARBA00022989"/>
    </source>
</evidence>
<name>A0A427YLN5_9TREE</name>
<feature type="domain" description="Major facilitator superfamily (MFS) profile" evidence="7">
    <location>
        <begin position="77"/>
        <end position="530"/>
    </location>
</feature>
<dbReference type="PANTHER" id="PTHR48022:SF2">
    <property type="entry name" value="PLASTIDIC GLUCOSE TRANSPORTER 4"/>
    <property type="match status" value="1"/>
</dbReference>
<dbReference type="GO" id="GO:0005351">
    <property type="term" value="F:carbohydrate:proton symporter activity"/>
    <property type="evidence" value="ECO:0007669"/>
    <property type="project" value="TreeGrafter"/>
</dbReference>
<dbReference type="PROSITE" id="PS50850">
    <property type="entry name" value="MFS"/>
    <property type="match status" value="1"/>
</dbReference>
<reference evidence="8 9" key="1">
    <citation type="submission" date="2018-11" db="EMBL/GenBank/DDBJ databases">
        <title>Genome sequence of Saitozyma podzolica DSM 27192.</title>
        <authorList>
            <person name="Aliyu H."/>
            <person name="Gorte O."/>
            <person name="Ochsenreither K."/>
        </authorList>
    </citation>
    <scope>NUCLEOTIDE SEQUENCE [LARGE SCALE GENOMIC DNA]</scope>
    <source>
        <strain evidence="8 9">DSM 27192</strain>
    </source>
</reference>
<comment type="similarity">
    <text evidence="2">Belongs to the major facilitator superfamily. Sugar transporter (TC 2.A.1.1) family.</text>
</comment>
<evidence type="ECO:0000256" key="3">
    <source>
        <dbReference type="ARBA" id="ARBA00022692"/>
    </source>
</evidence>
<evidence type="ECO:0000259" key="7">
    <source>
        <dbReference type="PROSITE" id="PS50850"/>
    </source>
</evidence>
<feature type="transmembrane region" description="Helical" evidence="6">
    <location>
        <begin position="377"/>
        <end position="400"/>
    </location>
</feature>
<feature type="transmembrane region" description="Helical" evidence="6">
    <location>
        <begin position="155"/>
        <end position="171"/>
    </location>
</feature>
<keyword evidence="3 6" id="KW-0812">Transmembrane</keyword>
<keyword evidence="5 6" id="KW-0472">Membrane</keyword>
<dbReference type="InterPro" id="IPR020846">
    <property type="entry name" value="MFS_dom"/>
</dbReference>
<feature type="transmembrane region" description="Helical" evidence="6">
    <location>
        <begin position="434"/>
        <end position="456"/>
    </location>
</feature>
<proteinExistence type="inferred from homology"/>
<feature type="transmembrane region" description="Helical" evidence="6">
    <location>
        <begin position="73"/>
        <end position="90"/>
    </location>
</feature>
<comment type="subcellular location">
    <subcellularLocation>
        <location evidence="1">Membrane</location>
        <topology evidence="1">Multi-pass membrane protein</topology>
    </subcellularLocation>
</comment>
<sequence>MSAVDNPPVPPQVLVSSTLSTGDVKASLYDEVKVAPLEMIEDVDGQKGSATGFLKSNYADWTRRQLIRKFWRMYLFGLLVSFSGLFAGYIDTAPGSVVANQGFIKQFGTVVENGKLSLDADYVSYWGVAQQVSTIFPQVLTAIATDRYGRRLGNWLYLGFACITIILEMVARNWQTWLVARLFAGITFGFIQAGPLTLMSEIVMPQMRGNVVGTVSAASPVRANASACLLLAQLGARHSVLFCWSANPQHDRATVLPQHHLFRVDPGRPLWNLLRGHSRVAARGRMEDAKKAHRRLIGSMDDYDFDHEFNVLVQEVEYSQRLVEAQSKSEWRAVFQWRNFRRVLIPVLPYAGQTLNGGAYINSYTTYFFQQAGLKNAFLASVITSLLGSAGIGTAMLIYDRVGRRPLIVWGTIGCAIGNYIIAGLAFVPISPSVGAGLITVAAIWQFISSISYGAVGWTAQVEITTPLLRAKSSGIIALVHGVGKILWNYTVPQMLSAQKAGWGAKCGLLFGGLTTLWFIPVYLYYPETRHRSFAALDDLFERRIPERKFHKTMTPYDTPEFERSITKRKTVGQWLDG</sequence>
<comment type="caution">
    <text evidence="8">The sequence shown here is derived from an EMBL/GenBank/DDBJ whole genome shotgun (WGS) entry which is preliminary data.</text>
</comment>
<accession>A0A427YLN5</accession>
<evidence type="ECO:0000256" key="2">
    <source>
        <dbReference type="ARBA" id="ARBA00010992"/>
    </source>
</evidence>
<dbReference type="PANTHER" id="PTHR48022">
    <property type="entry name" value="PLASTIDIC GLUCOSE TRANSPORTER 4"/>
    <property type="match status" value="1"/>
</dbReference>
<dbReference type="OrthoDB" id="2261376at2759"/>
<organism evidence="8 9">
    <name type="scientific">Saitozyma podzolica</name>
    <dbReference type="NCBI Taxonomy" id="1890683"/>
    <lineage>
        <taxon>Eukaryota</taxon>
        <taxon>Fungi</taxon>
        <taxon>Dikarya</taxon>
        <taxon>Basidiomycota</taxon>
        <taxon>Agaricomycotina</taxon>
        <taxon>Tremellomycetes</taxon>
        <taxon>Tremellales</taxon>
        <taxon>Trimorphomycetaceae</taxon>
        <taxon>Saitozyma</taxon>
    </lineage>
</organism>
<protein>
    <recommendedName>
        <fullName evidence="7">Major facilitator superfamily (MFS) profile domain-containing protein</fullName>
    </recommendedName>
</protein>
<evidence type="ECO:0000313" key="8">
    <source>
        <dbReference type="EMBL" id="RSH91967.1"/>
    </source>
</evidence>
<dbReference type="PROSITE" id="PS00217">
    <property type="entry name" value="SUGAR_TRANSPORT_2"/>
    <property type="match status" value="1"/>
</dbReference>
<dbReference type="Pfam" id="PF00083">
    <property type="entry name" value="Sugar_tr"/>
    <property type="match status" value="2"/>
</dbReference>
<feature type="transmembrane region" description="Helical" evidence="6">
    <location>
        <begin position="177"/>
        <end position="198"/>
    </location>
</feature>
<dbReference type="Gene3D" id="1.20.1250.20">
    <property type="entry name" value="MFS general substrate transporter like domains"/>
    <property type="match status" value="1"/>
</dbReference>
<feature type="transmembrane region" description="Helical" evidence="6">
    <location>
        <begin position="508"/>
        <end position="526"/>
    </location>
</feature>